<dbReference type="PANTHER" id="PTHR42973">
    <property type="entry name" value="BINDING OXIDOREDUCTASE, PUTATIVE (AFU_ORTHOLOGUE AFUA_1G17690)-RELATED"/>
    <property type="match status" value="1"/>
</dbReference>
<sequence>MPNFGHMTTIEIPALRTFRPGDPGYDDHRLGWNRTIDLRPAVVAVAERPSDVRAAVLAARTRDLPLAVQATGHGTVAGADGALLLKTSAMADIEIDPTRGVARVGPGAIWTDVNRAAGRFGLAGLAGRCGTVGVTGYTLGGGQSWLSRTFGFAADSMVSAEVVTADGTMLTASAREHPDLFWALRGGGGNFGVVTSLEFGLYPAGRVYAGMSFYPLERARAVLDAYRQWAPDEPWQMNTAVLLLRLPPAPVVPEHLRGRRVLAIRAFHHGDDGRPALGPLLAAAGPPLVDAFAPRTFADAAIATNGPDAPPMANRQEFEMFHDLPGDALDAIVEAGADDSPLAFVEVRHWGGAMAHPAPGAGPAGHRDVPFSVMAVGPYPNADRSVVDAHLDRLRDRLAPHATGGTFLTLLTDPTRTRSAFTDANWTRLRALKRVWDPDNVFHLNHNIPPADSNGKALR</sequence>
<keyword evidence="8" id="KW-1185">Reference proteome</keyword>
<dbReference type="Gene3D" id="3.30.465.10">
    <property type="match status" value="1"/>
</dbReference>
<dbReference type="Gene3D" id="3.30.43.10">
    <property type="entry name" value="Uridine Diphospho-n-acetylenolpyruvylglucosamine Reductase, domain 2"/>
    <property type="match status" value="1"/>
</dbReference>
<evidence type="ECO:0000313" key="7">
    <source>
        <dbReference type="EMBL" id="REF95475.1"/>
    </source>
</evidence>
<evidence type="ECO:0000259" key="6">
    <source>
        <dbReference type="PROSITE" id="PS51387"/>
    </source>
</evidence>
<evidence type="ECO:0000313" key="8">
    <source>
        <dbReference type="Proteomes" id="UP000256913"/>
    </source>
</evidence>
<dbReference type="PROSITE" id="PS00862">
    <property type="entry name" value="OX2_COVAL_FAD"/>
    <property type="match status" value="1"/>
</dbReference>
<evidence type="ECO:0000256" key="1">
    <source>
        <dbReference type="ARBA" id="ARBA00001974"/>
    </source>
</evidence>
<dbReference type="Pfam" id="PF01565">
    <property type="entry name" value="FAD_binding_4"/>
    <property type="match status" value="1"/>
</dbReference>
<comment type="similarity">
    <text evidence="2">Belongs to the oxygen-dependent FAD-linked oxidoreductase family.</text>
</comment>
<gene>
    <name evidence="7" type="ORF">DFJ67_1433</name>
</gene>
<proteinExistence type="inferred from homology"/>
<dbReference type="PANTHER" id="PTHR42973:SF39">
    <property type="entry name" value="FAD-BINDING PCMH-TYPE DOMAIN-CONTAINING PROTEIN"/>
    <property type="match status" value="1"/>
</dbReference>
<dbReference type="InterPro" id="IPR016169">
    <property type="entry name" value="FAD-bd_PCMH_sub2"/>
</dbReference>
<dbReference type="InterPro" id="IPR006094">
    <property type="entry name" value="Oxid_FAD_bind_N"/>
</dbReference>
<dbReference type="SUPFAM" id="SSF56176">
    <property type="entry name" value="FAD-binding/transporter-associated domain-like"/>
    <property type="match status" value="1"/>
</dbReference>
<dbReference type="InterPro" id="IPR012951">
    <property type="entry name" value="BBE"/>
</dbReference>
<keyword evidence="3" id="KW-0285">Flavoprotein</keyword>
<dbReference type="InterPro" id="IPR016167">
    <property type="entry name" value="FAD-bd_PCMH_sub1"/>
</dbReference>
<accession>A0A3D9ZDY6</accession>
<dbReference type="GO" id="GO:0016491">
    <property type="term" value="F:oxidoreductase activity"/>
    <property type="evidence" value="ECO:0007669"/>
    <property type="project" value="UniProtKB-KW"/>
</dbReference>
<protein>
    <submittedName>
        <fullName evidence="7">FAD/FMN-containing dehydrogenase</fullName>
    </submittedName>
</protein>
<comment type="caution">
    <text evidence="7">The sequence shown here is derived from an EMBL/GenBank/DDBJ whole genome shotgun (WGS) entry which is preliminary data.</text>
</comment>
<keyword evidence="5" id="KW-0560">Oxidoreductase</keyword>
<dbReference type="InterPro" id="IPR006093">
    <property type="entry name" value="Oxy_OxRdtase_FAD_BS"/>
</dbReference>
<evidence type="ECO:0000256" key="3">
    <source>
        <dbReference type="ARBA" id="ARBA00022630"/>
    </source>
</evidence>
<dbReference type="PROSITE" id="PS51387">
    <property type="entry name" value="FAD_PCMH"/>
    <property type="match status" value="1"/>
</dbReference>
<organism evidence="7 8">
    <name type="scientific">Asanoa ferruginea</name>
    <dbReference type="NCBI Taxonomy" id="53367"/>
    <lineage>
        <taxon>Bacteria</taxon>
        <taxon>Bacillati</taxon>
        <taxon>Actinomycetota</taxon>
        <taxon>Actinomycetes</taxon>
        <taxon>Micromonosporales</taxon>
        <taxon>Micromonosporaceae</taxon>
        <taxon>Asanoa</taxon>
    </lineage>
</organism>
<comment type="cofactor">
    <cofactor evidence="1">
        <name>FAD</name>
        <dbReference type="ChEBI" id="CHEBI:57692"/>
    </cofactor>
</comment>
<dbReference type="Pfam" id="PF08031">
    <property type="entry name" value="BBE"/>
    <property type="match status" value="1"/>
</dbReference>
<dbReference type="Proteomes" id="UP000256913">
    <property type="component" value="Unassembled WGS sequence"/>
</dbReference>
<dbReference type="InterPro" id="IPR036318">
    <property type="entry name" value="FAD-bd_PCMH-like_sf"/>
</dbReference>
<feature type="domain" description="FAD-binding PCMH-type" evidence="6">
    <location>
        <begin position="36"/>
        <end position="204"/>
    </location>
</feature>
<dbReference type="InterPro" id="IPR016166">
    <property type="entry name" value="FAD-bd_PCMH"/>
</dbReference>
<dbReference type="InterPro" id="IPR050416">
    <property type="entry name" value="FAD-linked_Oxidoreductase"/>
</dbReference>
<dbReference type="GO" id="GO:0071949">
    <property type="term" value="F:FAD binding"/>
    <property type="evidence" value="ECO:0007669"/>
    <property type="project" value="InterPro"/>
</dbReference>
<evidence type="ECO:0000256" key="4">
    <source>
        <dbReference type="ARBA" id="ARBA00022827"/>
    </source>
</evidence>
<keyword evidence="4" id="KW-0274">FAD</keyword>
<name>A0A3D9ZDY6_9ACTN</name>
<evidence type="ECO:0000256" key="2">
    <source>
        <dbReference type="ARBA" id="ARBA00005466"/>
    </source>
</evidence>
<dbReference type="EMBL" id="QUMQ01000001">
    <property type="protein sequence ID" value="REF95475.1"/>
    <property type="molecule type" value="Genomic_DNA"/>
</dbReference>
<reference evidence="7 8" key="1">
    <citation type="submission" date="2018-08" db="EMBL/GenBank/DDBJ databases">
        <title>Sequencing the genomes of 1000 actinobacteria strains.</title>
        <authorList>
            <person name="Klenk H.-P."/>
        </authorList>
    </citation>
    <scope>NUCLEOTIDE SEQUENCE [LARGE SCALE GENOMIC DNA]</scope>
    <source>
        <strain evidence="7 8">DSM 44099</strain>
    </source>
</reference>
<dbReference type="Gene3D" id="3.40.462.20">
    <property type="match status" value="1"/>
</dbReference>
<evidence type="ECO:0000256" key="5">
    <source>
        <dbReference type="ARBA" id="ARBA00023002"/>
    </source>
</evidence>
<dbReference type="AlphaFoldDB" id="A0A3D9ZDY6"/>